<dbReference type="InterPro" id="IPR050772">
    <property type="entry name" value="Hydratase-Decarb/MhpD_sf"/>
</dbReference>
<proteinExistence type="predicted"/>
<keyword evidence="5" id="KW-1185">Reference proteome</keyword>
<dbReference type="GO" id="GO:0008684">
    <property type="term" value="F:2-oxopent-4-enoate hydratase activity"/>
    <property type="evidence" value="ECO:0007669"/>
    <property type="project" value="TreeGrafter"/>
</dbReference>
<gene>
    <name evidence="3" type="ORF">DV707_09490</name>
    <name evidence="4" type="ORF">SAMN04488133_2261</name>
</gene>
<accession>A0A1H5ZZB9</accession>
<dbReference type="KEGG" id="hlm:DV707_09490"/>
<dbReference type="InterPro" id="IPR036663">
    <property type="entry name" value="Fumarylacetoacetase_C_sf"/>
</dbReference>
<protein>
    <submittedName>
        <fullName evidence="4">2-keto-4-pentenoate hydratase</fullName>
    </submittedName>
    <submittedName>
        <fullName evidence="3">2-oxopent-4-enoate hydratase</fullName>
    </submittedName>
</protein>
<dbReference type="GO" id="GO:0005737">
    <property type="term" value="C:cytoplasm"/>
    <property type="evidence" value="ECO:0007669"/>
    <property type="project" value="TreeGrafter"/>
</dbReference>
<dbReference type="AlphaFoldDB" id="A0A1H5ZZB9"/>
<evidence type="ECO:0000256" key="1">
    <source>
        <dbReference type="ARBA" id="ARBA00023239"/>
    </source>
</evidence>
<keyword evidence="1" id="KW-0456">Lyase</keyword>
<dbReference type="Pfam" id="PF01557">
    <property type="entry name" value="FAA_hydrolase"/>
    <property type="match status" value="1"/>
</dbReference>
<dbReference type="EMBL" id="FNVN01000002">
    <property type="protein sequence ID" value="SEG41819.1"/>
    <property type="molecule type" value="Genomic_DNA"/>
</dbReference>
<organism evidence="4 5">
    <name type="scientific">Halobellus limi</name>
    <dbReference type="NCBI Taxonomy" id="699433"/>
    <lineage>
        <taxon>Archaea</taxon>
        <taxon>Methanobacteriati</taxon>
        <taxon>Methanobacteriota</taxon>
        <taxon>Stenosarchaea group</taxon>
        <taxon>Halobacteria</taxon>
        <taxon>Halobacteriales</taxon>
        <taxon>Haloferacaceae</taxon>
        <taxon>Halobellus</taxon>
    </lineage>
</organism>
<dbReference type="PANTHER" id="PTHR30143">
    <property type="entry name" value="ACID HYDRATASE"/>
    <property type="match status" value="1"/>
</dbReference>
<evidence type="ECO:0000313" key="4">
    <source>
        <dbReference type="EMBL" id="SEG41819.1"/>
    </source>
</evidence>
<evidence type="ECO:0000313" key="5">
    <source>
        <dbReference type="Proteomes" id="UP000236740"/>
    </source>
</evidence>
<name>A0A1H5ZZB9_9EURY</name>
<dbReference type="InterPro" id="IPR011234">
    <property type="entry name" value="Fumarylacetoacetase-like_C"/>
</dbReference>
<dbReference type="GeneID" id="39858322"/>
<sequence length="261" mass="28198">MPLSQDEVDDLATKLYEAYDEKEPIAPLTDDVEFSTEDAYRIQFEVFDRLSAGGRDDVVGHKLGLVSEAKQEQLGIPEPIFGYVAHETVLENEPIPTEEMIAPRIEAEIGFVLDEDLTAPVSTMDVLTATRAVVPVVEILESRYQGWAIPSAQDVIADLTSAGKVVVGEQYRDVTDVDLKMESVAVSVNGDVEATGIGGDIMGNPARPVAWLADRLADVDDGLREGELVMSGGISAAIDIEPGDVYTVEFANLGSMEIRAE</sequence>
<reference evidence="3 6" key="2">
    <citation type="journal article" date="2019" name="Nat. Commun.">
        <title>A new type of DNA phosphorothioation-based antiviral system in archaea.</title>
        <authorList>
            <person name="Xiong L."/>
            <person name="Liu S."/>
            <person name="Chen S."/>
            <person name="Xiao Y."/>
            <person name="Zhu B."/>
            <person name="Gao Y."/>
            <person name="Zhang Y."/>
            <person name="Chen B."/>
            <person name="Luo J."/>
            <person name="Deng Z."/>
            <person name="Chen X."/>
            <person name="Wang L."/>
            <person name="Chen S."/>
        </authorList>
    </citation>
    <scope>NUCLEOTIDE SEQUENCE [LARGE SCALE GENOMIC DNA]</scope>
    <source>
        <strain evidence="3 6">CGMCC 1.10331</strain>
    </source>
</reference>
<dbReference type="EMBL" id="CP031311">
    <property type="protein sequence ID" value="QCC47873.1"/>
    <property type="molecule type" value="Genomic_DNA"/>
</dbReference>
<evidence type="ECO:0000259" key="2">
    <source>
        <dbReference type="Pfam" id="PF01557"/>
    </source>
</evidence>
<dbReference type="Gene3D" id="3.90.850.10">
    <property type="entry name" value="Fumarylacetoacetase-like, C-terminal domain"/>
    <property type="match status" value="1"/>
</dbReference>
<evidence type="ECO:0000313" key="6">
    <source>
        <dbReference type="Proteomes" id="UP000296733"/>
    </source>
</evidence>
<dbReference type="Proteomes" id="UP000296733">
    <property type="component" value="Chromosome"/>
</dbReference>
<dbReference type="OrthoDB" id="257434at2157"/>
<feature type="domain" description="Fumarylacetoacetase-like C-terminal" evidence="2">
    <location>
        <begin position="75"/>
        <end position="257"/>
    </location>
</feature>
<reference evidence="4 5" key="1">
    <citation type="submission" date="2016-10" db="EMBL/GenBank/DDBJ databases">
        <authorList>
            <person name="de Groot N.N."/>
        </authorList>
    </citation>
    <scope>NUCLEOTIDE SEQUENCE [LARGE SCALE GENOMIC DNA]</scope>
    <source>
        <strain evidence="4 5">CGMCC 1.10331</strain>
    </source>
</reference>
<evidence type="ECO:0000313" key="3">
    <source>
        <dbReference type="EMBL" id="QCC47873.1"/>
    </source>
</evidence>
<dbReference type="SUPFAM" id="SSF56529">
    <property type="entry name" value="FAH"/>
    <property type="match status" value="1"/>
</dbReference>
<dbReference type="PANTHER" id="PTHR30143:SF0">
    <property type="entry name" value="2-KETO-4-PENTENOATE HYDRATASE"/>
    <property type="match status" value="1"/>
</dbReference>
<dbReference type="Proteomes" id="UP000236740">
    <property type="component" value="Unassembled WGS sequence"/>
</dbReference>
<dbReference type="RefSeq" id="WP_103991930.1">
    <property type="nucleotide sequence ID" value="NZ_CP031311.1"/>
</dbReference>